<dbReference type="NCBIfam" id="NF003806">
    <property type="entry name" value="PRK05395.1-3"/>
    <property type="match status" value="1"/>
</dbReference>
<protein>
    <recommendedName>
        <fullName evidence="5 7">3-dehydroquinate dehydratase</fullName>
        <shortName evidence="7">3-dehydroquinase</shortName>
        <ecNumber evidence="5 7">4.2.1.10</ecNumber>
    </recommendedName>
    <alternativeName>
        <fullName evidence="7">Type II DHQase</fullName>
    </alternativeName>
</protein>
<keyword evidence="9" id="KW-1185">Reference proteome</keyword>
<keyword evidence="7" id="KW-0028">Amino-acid biosynthesis</keyword>
<dbReference type="Gene3D" id="3.40.50.9100">
    <property type="entry name" value="Dehydroquinase, class II"/>
    <property type="match status" value="1"/>
</dbReference>
<organism evidence="8 9">
    <name type="scientific">Caldalkalibacillus uzonensis</name>
    <dbReference type="NCBI Taxonomy" id="353224"/>
    <lineage>
        <taxon>Bacteria</taxon>
        <taxon>Bacillati</taxon>
        <taxon>Bacillota</taxon>
        <taxon>Bacilli</taxon>
        <taxon>Bacillales</taxon>
        <taxon>Bacillaceae</taxon>
        <taxon>Caldalkalibacillus</taxon>
    </lineage>
</organism>
<dbReference type="RefSeq" id="WP_307335076.1">
    <property type="nucleotide sequence ID" value="NZ_JAUSUQ010000001.1"/>
</dbReference>
<comment type="subunit">
    <text evidence="4 7">Homododecamer.</text>
</comment>
<proteinExistence type="inferred from homology"/>
<evidence type="ECO:0000256" key="1">
    <source>
        <dbReference type="ARBA" id="ARBA00001864"/>
    </source>
</evidence>
<dbReference type="PANTHER" id="PTHR21272:SF3">
    <property type="entry name" value="CATABOLIC 3-DEHYDROQUINASE"/>
    <property type="match status" value="1"/>
</dbReference>
<sequence>MSAFLVLNGPNLNRLGKREPTIYGRKTLDDLEQELRAWGTANGVQIDCFQSNHEGELIDRIQQADQTYLGIVFNPGAFTHYSYALRDAIASIDCPVVEVHISNIHKREPFRHQSVLVPVCLGQISGLGLAGYRLALEALLEYVKKQG</sequence>
<gene>
    <name evidence="7" type="primary">aroQ</name>
    <name evidence="8" type="ORF">J2S00_000514</name>
</gene>
<accession>A0ABU0CPD4</accession>
<comment type="pathway">
    <text evidence="2 7">Metabolic intermediate biosynthesis; chorismate biosynthesis; chorismate from D-erythrose 4-phosphate and phosphoenolpyruvate: step 3/7.</text>
</comment>
<dbReference type="CDD" id="cd00466">
    <property type="entry name" value="DHQase_II"/>
    <property type="match status" value="1"/>
</dbReference>
<dbReference type="PANTHER" id="PTHR21272">
    <property type="entry name" value="CATABOLIC 3-DEHYDROQUINASE"/>
    <property type="match status" value="1"/>
</dbReference>
<evidence type="ECO:0000313" key="9">
    <source>
        <dbReference type="Proteomes" id="UP001232445"/>
    </source>
</evidence>
<comment type="similarity">
    <text evidence="3 7">Belongs to the type-II 3-dehydroquinase family.</text>
</comment>
<dbReference type="InterPro" id="IPR001874">
    <property type="entry name" value="DHquinase_II"/>
</dbReference>
<feature type="binding site" evidence="7">
    <location>
        <position position="74"/>
    </location>
    <ligand>
        <name>substrate</name>
    </ligand>
</feature>
<dbReference type="InterPro" id="IPR018509">
    <property type="entry name" value="DHquinase_II_CS"/>
</dbReference>
<name>A0ABU0CPD4_9BACI</name>
<evidence type="ECO:0000256" key="4">
    <source>
        <dbReference type="ARBA" id="ARBA00011193"/>
    </source>
</evidence>
<dbReference type="Proteomes" id="UP001232445">
    <property type="component" value="Unassembled WGS sequence"/>
</dbReference>
<evidence type="ECO:0000256" key="2">
    <source>
        <dbReference type="ARBA" id="ARBA00004902"/>
    </source>
</evidence>
<dbReference type="InterPro" id="IPR036441">
    <property type="entry name" value="DHquinase_II_sf"/>
</dbReference>
<keyword evidence="6 7" id="KW-0456">Lyase</keyword>
<feature type="active site" description="Proton donor" evidence="7">
    <location>
        <position position="100"/>
    </location>
</feature>
<evidence type="ECO:0000256" key="7">
    <source>
        <dbReference type="HAMAP-Rule" id="MF_00169"/>
    </source>
</evidence>
<dbReference type="PROSITE" id="PS01029">
    <property type="entry name" value="DEHYDROQUINASE_II"/>
    <property type="match status" value="1"/>
</dbReference>
<feature type="active site" description="Proton acceptor" evidence="7">
    <location>
        <position position="23"/>
    </location>
</feature>
<dbReference type="NCBIfam" id="NF003805">
    <property type="entry name" value="PRK05395.1-2"/>
    <property type="match status" value="1"/>
</dbReference>
<dbReference type="EC" id="4.2.1.10" evidence="5 7"/>
<feature type="binding site" evidence="7">
    <location>
        <position position="111"/>
    </location>
    <ligand>
        <name>substrate</name>
    </ligand>
</feature>
<comment type="catalytic activity">
    <reaction evidence="1 7">
        <text>3-dehydroquinate = 3-dehydroshikimate + H2O</text>
        <dbReference type="Rhea" id="RHEA:21096"/>
        <dbReference type="ChEBI" id="CHEBI:15377"/>
        <dbReference type="ChEBI" id="CHEBI:16630"/>
        <dbReference type="ChEBI" id="CHEBI:32364"/>
        <dbReference type="EC" id="4.2.1.10"/>
    </reaction>
</comment>
<dbReference type="NCBIfam" id="NF003807">
    <property type="entry name" value="PRK05395.1-4"/>
    <property type="match status" value="1"/>
</dbReference>
<evidence type="ECO:0000313" key="8">
    <source>
        <dbReference type="EMBL" id="MDQ0337744.1"/>
    </source>
</evidence>
<dbReference type="Pfam" id="PF01220">
    <property type="entry name" value="DHquinase_II"/>
    <property type="match status" value="1"/>
</dbReference>
<reference evidence="8 9" key="1">
    <citation type="submission" date="2023-07" db="EMBL/GenBank/DDBJ databases">
        <title>Genomic Encyclopedia of Type Strains, Phase IV (KMG-IV): sequencing the most valuable type-strain genomes for metagenomic binning, comparative biology and taxonomic classification.</title>
        <authorList>
            <person name="Goeker M."/>
        </authorList>
    </citation>
    <scope>NUCLEOTIDE SEQUENCE [LARGE SCALE GENOMIC DNA]</scope>
    <source>
        <strain evidence="8 9">DSM 17740</strain>
    </source>
</reference>
<comment type="function">
    <text evidence="7">Catalyzes a trans-dehydration via an enolate intermediate.</text>
</comment>
<dbReference type="PIRSF" id="PIRSF001399">
    <property type="entry name" value="DHquinase_II"/>
    <property type="match status" value="1"/>
</dbReference>
<dbReference type="NCBIfam" id="TIGR01088">
    <property type="entry name" value="aroQ"/>
    <property type="match status" value="1"/>
</dbReference>
<dbReference type="EMBL" id="JAUSUQ010000001">
    <property type="protein sequence ID" value="MDQ0337744.1"/>
    <property type="molecule type" value="Genomic_DNA"/>
</dbReference>
<feature type="binding site" evidence="7">
    <location>
        <position position="80"/>
    </location>
    <ligand>
        <name>substrate</name>
    </ligand>
</feature>
<feature type="binding site" evidence="7">
    <location>
        <begin position="101"/>
        <end position="102"/>
    </location>
    <ligand>
        <name>substrate</name>
    </ligand>
</feature>
<keyword evidence="7" id="KW-0057">Aromatic amino acid biosynthesis</keyword>
<dbReference type="SUPFAM" id="SSF52304">
    <property type="entry name" value="Type II 3-dehydroquinate dehydratase"/>
    <property type="match status" value="1"/>
</dbReference>
<evidence type="ECO:0000256" key="5">
    <source>
        <dbReference type="ARBA" id="ARBA00012060"/>
    </source>
</evidence>
<dbReference type="GO" id="GO:0003855">
    <property type="term" value="F:3-dehydroquinate dehydratase activity"/>
    <property type="evidence" value="ECO:0007669"/>
    <property type="project" value="UniProtKB-EC"/>
</dbReference>
<dbReference type="HAMAP" id="MF_00169">
    <property type="entry name" value="AroQ"/>
    <property type="match status" value="1"/>
</dbReference>
<evidence type="ECO:0000256" key="6">
    <source>
        <dbReference type="ARBA" id="ARBA00023239"/>
    </source>
</evidence>
<evidence type="ECO:0000256" key="3">
    <source>
        <dbReference type="ARBA" id="ARBA00011037"/>
    </source>
</evidence>
<comment type="caution">
    <text evidence="8">The sequence shown here is derived from an EMBL/GenBank/DDBJ whole genome shotgun (WGS) entry which is preliminary data.</text>
</comment>
<feature type="binding site" evidence="7">
    <location>
        <position position="87"/>
    </location>
    <ligand>
        <name>substrate</name>
    </ligand>
</feature>
<feature type="site" description="Transition state stabilizer" evidence="7">
    <location>
        <position position="18"/>
    </location>
</feature>